<feature type="coiled-coil region" evidence="1">
    <location>
        <begin position="18"/>
        <end position="45"/>
    </location>
</feature>
<dbReference type="InterPro" id="IPR027417">
    <property type="entry name" value="P-loop_NTPase"/>
</dbReference>
<evidence type="ECO:0000256" key="1">
    <source>
        <dbReference type="SAM" id="Coils"/>
    </source>
</evidence>
<protein>
    <submittedName>
        <fullName evidence="2">ATP-dependent chaperone protein ClpB</fullName>
    </submittedName>
</protein>
<keyword evidence="1" id="KW-0175">Coiled coil</keyword>
<sequence>MQSEGNYLEASKIMYVLIPQLEESQKEIENKLNSLKNRLIKETIDEEEIANIVSKW</sequence>
<reference evidence="3" key="1">
    <citation type="submission" date="2018-06" db="EMBL/GenBank/DDBJ databases">
        <authorList>
            <consortium name="Pathogen Informatics"/>
        </authorList>
    </citation>
    <scope>NUCLEOTIDE SEQUENCE [LARGE SCALE GENOMIC DNA]</scope>
    <source>
        <strain evidence="3">NCTC10135</strain>
    </source>
</reference>
<evidence type="ECO:0000313" key="2">
    <source>
        <dbReference type="EMBL" id="SYV90235.1"/>
    </source>
</evidence>
<dbReference type="EMBL" id="LS991949">
    <property type="protein sequence ID" value="SYV90235.1"/>
    <property type="molecule type" value="Genomic_DNA"/>
</dbReference>
<dbReference type="KEGG" id="mala:NCTC10135_00754"/>
<dbReference type="AlphaFoldDB" id="A0A3B0P5L1"/>
<dbReference type="Gene3D" id="3.40.50.300">
    <property type="entry name" value="P-loop containing nucleotide triphosphate hydrolases"/>
    <property type="match status" value="1"/>
</dbReference>
<accession>A0A3B0P5L1</accession>
<dbReference type="Proteomes" id="UP000259864">
    <property type="component" value="Chromosome 1"/>
</dbReference>
<name>A0A3B0P5L1_9BACT</name>
<evidence type="ECO:0000313" key="3">
    <source>
        <dbReference type="Proteomes" id="UP000259864"/>
    </source>
</evidence>
<gene>
    <name evidence="2" type="ORF">NCTC10135_00754</name>
</gene>
<organism evidence="2 3">
    <name type="scientific">Metamycoplasma alkalescens</name>
    <dbReference type="NCBI Taxonomy" id="45363"/>
    <lineage>
        <taxon>Bacteria</taxon>
        <taxon>Bacillati</taxon>
        <taxon>Mycoplasmatota</taxon>
        <taxon>Mycoplasmoidales</taxon>
        <taxon>Metamycoplasmataceae</taxon>
        <taxon>Metamycoplasma</taxon>
    </lineage>
</organism>
<proteinExistence type="predicted"/>
<feature type="non-terminal residue" evidence="2">
    <location>
        <position position="56"/>
    </location>
</feature>